<dbReference type="Gene3D" id="3.30.559.10">
    <property type="entry name" value="Chloramphenicol acetyltransferase-like domain"/>
    <property type="match status" value="1"/>
</dbReference>
<dbReference type="GO" id="GO:0008610">
    <property type="term" value="P:lipid biosynthetic process"/>
    <property type="evidence" value="ECO:0007669"/>
    <property type="project" value="UniProtKB-ARBA"/>
</dbReference>
<reference evidence="4" key="2">
    <citation type="submission" date="2022-10" db="EMBL/GenBank/DDBJ databases">
        <title>The complete genomes of actinobacterial strains from the NBC collection.</title>
        <authorList>
            <person name="Joergensen T.S."/>
            <person name="Alvarez Arevalo M."/>
            <person name="Sterndorff E.B."/>
            <person name="Faurdal D."/>
            <person name="Vuksanovic O."/>
            <person name="Mourched A.-S."/>
            <person name="Charusanti P."/>
            <person name="Shaw S."/>
            <person name="Blin K."/>
            <person name="Weber T."/>
        </authorList>
    </citation>
    <scope>NUCLEOTIDE SEQUENCE</scope>
    <source>
        <strain evidence="4">NBC_00489</strain>
    </source>
</reference>
<evidence type="ECO:0000256" key="1">
    <source>
        <dbReference type="SAM" id="MobiDB-lite"/>
    </source>
</evidence>
<feature type="region of interest" description="Disordered" evidence="1">
    <location>
        <begin position="461"/>
        <end position="483"/>
    </location>
</feature>
<dbReference type="Gene3D" id="3.30.559.30">
    <property type="entry name" value="Nonribosomal peptide synthetase, condensation domain"/>
    <property type="match status" value="1"/>
</dbReference>
<dbReference type="InterPro" id="IPR023213">
    <property type="entry name" value="CAT-like_dom_sf"/>
</dbReference>
<dbReference type="SUPFAM" id="SSF52777">
    <property type="entry name" value="CoA-dependent acyltransferases"/>
    <property type="match status" value="2"/>
</dbReference>
<dbReference type="Pfam" id="PF00668">
    <property type="entry name" value="Condensation"/>
    <property type="match status" value="1"/>
</dbReference>
<evidence type="ECO:0000313" key="6">
    <source>
        <dbReference type="Proteomes" id="UP001432161"/>
    </source>
</evidence>
<gene>
    <name evidence="4" type="ORF">OHN36_31870</name>
    <name evidence="3" type="ORF">SAMN05216260_11264</name>
</gene>
<proteinExistence type="predicted"/>
<keyword evidence="6" id="KW-1185">Reference proteome</keyword>
<dbReference type="PANTHER" id="PTHR45527:SF1">
    <property type="entry name" value="FATTY ACID SYNTHASE"/>
    <property type="match status" value="1"/>
</dbReference>
<dbReference type="Proteomes" id="UP001432161">
    <property type="component" value="Chromosome"/>
</dbReference>
<reference evidence="3 5" key="1">
    <citation type="submission" date="2016-10" db="EMBL/GenBank/DDBJ databases">
        <authorList>
            <person name="de Groot N.N."/>
        </authorList>
    </citation>
    <scope>NUCLEOTIDE SEQUENCE [LARGE SCALE GENOMIC DNA]</scope>
    <source>
        <strain evidence="3 5">CGMCC 4.1859</strain>
    </source>
</reference>
<evidence type="ECO:0000313" key="4">
    <source>
        <dbReference type="EMBL" id="WUR41418.1"/>
    </source>
</evidence>
<dbReference type="EMBL" id="FNAX01000012">
    <property type="protein sequence ID" value="SDF92230.1"/>
    <property type="molecule type" value="Genomic_DNA"/>
</dbReference>
<evidence type="ECO:0000313" key="3">
    <source>
        <dbReference type="EMBL" id="SDF92230.1"/>
    </source>
</evidence>
<feature type="domain" description="Condensation" evidence="2">
    <location>
        <begin position="65"/>
        <end position="365"/>
    </location>
</feature>
<name>A0A1G7Q3P1_9ACTN</name>
<dbReference type="AlphaFoldDB" id="A0A1G7Q3P1"/>
<dbReference type="PANTHER" id="PTHR45527">
    <property type="entry name" value="NONRIBOSOMAL PEPTIDE SYNTHETASE"/>
    <property type="match status" value="1"/>
</dbReference>
<dbReference type="GO" id="GO:0003824">
    <property type="term" value="F:catalytic activity"/>
    <property type="evidence" value="ECO:0007669"/>
    <property type="project" value="InterPro"/>
</dbReference>
<dbReference type="GO" id="GO:0005737">
    <property type="term" value="C:cytoplasm"/>
    <property type="evidence" value="ECO:0007669"/>
    <property type="project" value="TreeGrafter"/>
</dbReference>
<dbReference type="OrthoDB" id="9789603at2"/>
<dbReference type="GO" id="GO:0031177">
    <property type="term" value="F:phosphopantetheine binding"/>
    <property type="evidence" value="ECO:0007669"/>
    <property type="project" value="TreeGrafter"/>
</dbReference>
<accession>A0A1G7Q3P1</accession>
<dbReference type="GO" id="GO:0043041">
    <property type="term" value="P:amino acid activation for nonribosomal peptide biosynthetic process"/>
    <property type="evidence" value="ECO:0007669"/>
    <property type="project" value="TreeGrafter"/>
</dbReference>
<protein>
    <submittedName>
        <fullName evidence="3">Condensation domain-containing protein</fullName>
    </submittedName>
</protein>
<dbReference type="EMBL" id="CP108330">
    <property type="protein sequence ID" value="WUR41418.1"/>
    <property type="molecule type" value="Genomic_DNA"/>
</dbReference>
<evidence type="ECO:0000259" key="2">
    <source>
        <dbReference type="Pfam" id="PF00668"/>
    </source>
</evidence>
<dbReference type="InterPro" id="IPR001242">
    <property type="entry name" value="Condensation_dom"/>
</dbReference>
<dbReference type="GO" id="GO:0044550">
    <property type="term" value="P:secondary metabolite biosynthetic process"/>
    <property type="evidence" value="ECO:0007669"/>
    <property type="project" value="TreeGrafter"/>
</dbReference>
<evidence type="ECO:0000313" key="5">
    <source>
        <dbReference type="Proteomes" id="UP000198614"/>
    </source>
</evidence>
<sequence>MTDIQHCEIRPGRLVEWALHPETVEAAAALPEDARPPAYVQESHVRTARAVREDGLFVPTWTGTAFDLPGPVDLDALQRALRAWTQRHETLRSGFRWIGDEMRRFTLEADAVRLRREDTGDFPDAAVLTRHLESRFDAAADALVWPNFLYAAVLRPDGASLYLAFDHSNVDAYSIYRIPAEIHELYAADRAGTTVPEPPVSSYVDFCALERSNADRIDDTHAIVSRWREFVAQCEGRLPNFPVDLGLEPGGPLPEQRLMRDILVDDADAAGFEAYCRPYGGSLVGLLAATALLVHEIGGSPVYRTVVPFHTRAKSQWRDSVGWYVGGAPIEVPVARAPDFDSVLAMVRAELRKNRALSWMPLARVLQLLGDDFRPTSPDRYSIVSFVDTRGFPGSERWREMRAHGLIRVSYGDQVCAWISRFHDGLQFAARYPDTDIARKNMRRYAEGLREHIVAVAREGAGGPRLSRQRTKPLGTAWPAASA</sequence>
<dbReference type="Proteomes" id="UP000198614">
    <property type="component" value="Unassembled WGS sequence"/>
</dbReference>
<organism evidence="3 5">
    <name type="scientific">Streptomyces griseoaurantiacus</name>
    <dbReference type="NCBI Taxonomy" id="68213"/>
    <lineage>
        <taxon>Bacteria</taxon>
        <taxon>Bacillati</taxon>
        <taxon>Actinomycetota</taxon>
        <taxon>Actinomycetes</taxon>
        <taxon>Kitasatosporales</taxon>
        <taxon>Streptomycetaceae</taxon>
        <taxon>Streptomyces</taxon>
        <taxon>Streptomyces aurantiacus group</taxon>
    </lineage>
</organism>